<evidence type="ECO:0000256" key="5">
    <source>
        <dbReference type="ARBA" id="ARBA00022777"/>
    </source>
</evidence>
<evidence type="ECO:0000313" key="11">
    <source>
        <dbReference type="Proteomes" id="UP001230188"/>
    </source>
</evidence>
<keyword evidence="2" id="KW-0597">Phosphoprotein</keyword>
<dbReference type="InterPro" id="IPR017441">
    <property type="entry name" value="Protein_kinase_ATP_BS"/>
</dbReference>
<feature type="region of interest" description="Disordered" evidence="8">
    <location>
        <begin position="575"/>
        <end position="640"/>
    </location>
</feature>
<evidence type="ECO:0000256" key="3">
    <source>
        <dbReference type="ARBA" id="ARBA00022679"/>
    </source>
</evidence>
<dbReference type="Pfam" id="PF00069">
    <property type="entry name" value="Pkinase"/>
    <property type="match status" value="1"/>
</dbReference>
<dbReference type="PROSITE" id="PS00108">
    <property type="entry name" value="PROTEIN_KINASE_ST"/>
    <property type="match status" value="1"/>
</dbReference>
<keyword evidence="11" id="KW-1185">Reference proteome</keyword>
<accession>A0AAD7XKS2</accession>
<keyword evidence="6 7" id="KW-0067">ATP-binding</keyword>
<evidence type="ECO:0000259" key="9">
    <source>
        <dbReference type="PROSITE" id="PS50011"/>
    </source>
</evidence>
<evidence type="ECO:0000256" key="6">
    <source>
        <dbReference type="ARBA" id="ARBA00022840"/>
    </source>
</evidence>
<gene>
    <name evidence="10" type="ORF">CTAYLR_010771</name>
</gene>
<protein>
    <recommendedName>
        <fullName evidence="9">Protein kinase domain-containing protein</fullName>
    </recommendedName>
</protein>
<reference evidence="10" key="1">
    <citation type="submission" date="2023-01" db="EMBL/GenBank/DDBJ databases">
        <title>Metagenome sequencing of chrysophaentin producing Chrysophaeum taylorii.</title>
        <authorList>
            <person name="Davison J."/>
            <person name="Bewley C."/>
        </authorList>
    </citation>
    <scope>NUCLEOTIDE SEQUENCE</scope>
    <source>
        <strain evidence="10">NIES-1699</strain>
    </source>
</reference>
<dbReference type="GO" id="GO:0005524">
    <property type="term" value="F:ATP binding"/>
    <property type="evidence" value="ECO:0007669"/>
    <property type="project" value="UniProtKB-UniRule"/>
</dbReference>
<proteinExistence type="predicted"/>
<dbReference type="PROSITE" id="PS00107">
    <property type="entry name" value="PROTEIN_KINASE_ATP"/>
    <property type="match status" value="1"/>
</dbReference>
<comment type="caution">
    <text evidence="10">The sequence shown here is derived from an EMBL/GenBank/DDBJ whole genome shotgun (WGS) entry which is preliminary data.</text>
</comment>
<dbReference type="Proteomes" id="UP001230188">
    <property type="component" value="Unassembled WGS sequence"/>
</dbReference>
<dbReference type="SUPFAM" id="SSF56112">
    <property type="entry name" value="Protein kinase-like (PK-like)"/>
    <property type="match status" value="1"/>
</dbReference>
<dbReference type="InterPro" id="IPR011009">
    <property type="entry name" value="Kinase-like_dom_sf"/>
</dbReference>
<feature type="binding site" evidence="7">
    <location>
        <position position="305"/>
    </location>
    <ligand>
        <name>ATP</name>
        <dbReference type="ChEBI" id="CHEBI:30616"/>
    </ligand>
</feature>
<keyword evidence="5" id="KW-0418">Kinase</keyword>
<dbReference type="PROSITE" id="PS50011">
    <property type="entry name" value="PROTEIN_KINASE_DOM"/>
    <property type="match status" value="1"/>
</dbReference>
<dbReference type="PANTHER" id="PTHR24351">
    <property type="entry name" value="RIBOSOMAL PROTEIN S6 KINASE"/>
    <property type="match status" value="1"/>
</dbReference>
<evidence type="ECO:0000256" key="1">
    <source>
        <dbReference type="ARBA" id="ARBA00022527"/>
    </source>
</evidence>
<dbReference type="InterPro" id="IPR008271">
    <property type="entry name" value="Ser/Thr_kinase_AS"/>
</dbReference>
<feature type="region of interest" description="Disordered" evidence="8">
    <location>
        <begin position="197"/>
        <end position="276"/>
    </location>
</feature>
<name>A0AAD7XKS2_9STRA</name>
<dbReference type="InterPro" id="IPR045270">
    <property type="entry name" value="STKc_AGC"/>
</dbReference>
<feature type="domain" description="Protein kinase" evidence="9">
    <location>
        <begin position="273"/>
        <end position="538"/>
    </location>
</feature>
<evidence type="ECO:0000256" key="4">
    <source>
        <dbReference type="ARBA" id="ARBA00022741"/>
    </source>
</evidence>
<evidence type="ECO:0000256" key="2">
    <source>
        <dbReference type="ARBA" id="ARBA00022553"/>
    </source>
</evidence>
<dbReference type="InterPro" id="IPR000719">
    <property type="entry name" value="Prot_kinase_dom"/>
</dbReference>
<dbReference type="Gene3D" id="3.30.200.20">
    <property type="entry name" value="Phosphorylase Kinase, domain 1"/>
    <property type="match status" value="1"/>
</dbReference>
<sequence>MSERVIERAERLLDEGVITMPEYKEVVAGDARFPIEVMRSERDDRKLGVFRASAVLEDAVPTVLPGHEEPIEMVDEKERQSVRLGGLSDALSDTRFSVEREREATSKEAREPTPAFETIDDVHVHFASPHRSAPPSPVSGNAPVLEANLVVAKRIGGGLLLTPPRKRSAANLWASQHTRSRSTAPRFSLGSVFRGVTRRQLSSKKSSSDDSGGLLSPTGGGGPTGMFEATSEATTPAAKPKRRPPPPPSTARRRGGGGLDSRMSEQPFSPADFERRRRVGRGGFGTVYLVRMKLEPHKGRYFAMKVLRKDVVLESGGEARAKLERDVLRVVRHTFIARLRYAFQTETRLYLVTDFYAGGSLKAMLRATIPETNGRCDVAAMRFYAAELALALGYLHGKNIVHRDIKPSNVLVNRYGHVALCDFGIAAVSDVAKPRKRRSFAGTIEYMAPELLRKDVAGYTTAVDFWALGVLCYELVTGATPFYSKLPRELFLNILRAEPKFDAQVWQQTPARFLQGLLEREVANRLDSADAVKSHPFFAGLDFDDAPNLDPPHVPVLPKYFSFADDGALVCTENSKLPKLDDDGESDQDDDAAAAAHHPDNRRAGPHQQQQQQRGLDMHTPAADVHLQRTRRTPSSCNSNVFKGFAYAGDTVVLDRPATAAP</sequence>
<organism evidence="10 11">
    <name type="scientific">Chrysophaeum taylorii</name>
    <dbReference type="NCBI Taxonomy" id="2483200"/>
    <lineage>
        <taxon>Eukaryota</taxon>
        <taxon>Sar</taxon>
        <taxon>Stramenopiles</taxon>
        <taxon>Ochrophyta</taxon>
        <taxon>Pelagophyceae</taxon>
        <taxon>Pelagomonadales</taxon>
        <taxon>Pelagomonadaceae</taxon>
        <taxon>Chrysophaeum</taxon>
    </lineage>
</organism>
<keyword evidence="1" id="KW-0723">Serine/threonine-protein kinase</keyword>
<keyword evidence="4 7" id="KW-0547">Nucleotide-binding</keyword>
<feature type="compositionally biased region" description="Acidic residues" evidence="8">
    <location>
        <begin position="582"/>
        <end position="592"/>
    </location>
</feature>
<feature type="compositionally biased region" description="Low complexity" evidence="8">
    <location>
        <begin position="203"/>
        <end position="217"/>
    </location>
</feature>
<dbReference type="EMBL" id="JAQMWT010000220">
    <property type="protein sequence ID" value="KAJ8607369.1"/>
    <property type="molecule type" value="Genomic_DNA"/>
</dbReference>
<dbReference type="CDD" id="cd05123">
    <property type="entry name" value="STKc_AGC"/>
    <property type="match status" value="1"/>
</dbReference>
<dbReference type="GO" id="GO:0004674">
    <property type="term" value="F:protein serine/threonine kinase activity"/>
    <property type="evidence" value="ECO:0007669"/>
    <property type="project" value="UniProtKB-KW"/>
</dbReference>
<dbReference type="AlphaFoldDB" id="A0AAD7XKS2"/>
<evidence type="ECO:0000256" key="8">
    <source>
        <dbReference type="SAM" id="MobiDB-lite"/>
    </source>
</evidence>
<evidence type="ECO:0000313" key="10">
    <source>
        <dbReference type="EMBL" id="KAJ8607369.1"/>
    </source>
</evidence>
<keyword evidence="3" id="KW-0808">Transferase</keyword>
<dbReference type="SMART" id="SM00220">
    <property type="entry name" value="S_TKc"/>
    <property type="match status" value="1"/>
</dbReference>
<dbReference type="Gene3D" id="1.10.510.10">
    <property type="entry name" value="Transferase(Phosphotransferase) domain 1"/>
    <property type="match status" value="1"/>
</dbReference>
<evidence type="ECO:0000256" key="7">
    <source>
        <dbReference type="PROSITE-ProRule" id="PRU10141"/>
    </source>
</evidence>